<dbReference type="FunFam" id="3.30.40.10:FF:000610">
    <property type="entry name" value="TNF receptor-associated factor"/>
    <property type="match status" value="1"/>
</dbReference>
<evidence type="ECO:0000256" key="14">
    <source>
        <dbReference type="ARBA" id="ARBA00022588"/>
    </source>
</evidence>
<dbReference type="InterPro" id="IPR002083">
    <property type="entry name" value="MATH/TRAF_dom"/>
</dbReference>
<dbReference type="GO" id="GO:0006915">
    <property type="term" value="P:apoptotic process"/>
    <property type="evidence" value="ECO:0007669"/>
    <property type="project" value="UniProtKB-KW"/>
</dbReference>
<dbReference type="InterPro" id="IPR049342">
    <property type="entry name" value="TRAF1-6_MATH_dom"/>
</dbReference>
<dbReference type="PROSITE" id="PS50144">
    <property type="entry name" value="MATH"/>
    <property type="match status" value="1"/>
</dbReference>
<dbReference type="FunFam" id="3.30.40.10:FF:000508">
    <property type="entry name" value="TNF receptor-associated factor"/>
    <property type="match status" value="1"/>
</dbReference>
<keyword evidence="17 33" id="KW-0479">Metal-binding</keyword>
<evidence type="ECO:0000256" key="3">
    <source>
        <dbReference type="ARBA" id="ARBA00004245"/>
    </source>
</evidence>
<keyword evidence="12" id="KW-1017">Isopeptide bond</keyword>
<feature type="domain" description="TRAF-type" evidence="37">
    <location>
        <begin position="527"/>
        <end position="583"/>
    </location>
</feature>
<dbReference type="SUPFAM" id="SSF49599">
    <property type="entry name" value="TRAF domain-like"/>
    <property type="match status" value="4"/>
</dbReference>
<evidence type="ECO:0000256" key="13">
    <source>
        <dbReference type="ARBA" id="ARBA00022553"/>
    </source>
</evidence>
<evidence type="ECO:0000256" key="26">
    <source>
        <dbReference type="ARBA" id="ARBA00023136"/>
    </source>
</evidence>
<evidence type="ECO:0000256" key="23">
    <source>
        <dbReference type="ARBA" id="ARBA00022859"/>
    </source>
</evidence>
<reference evidence="38" key="1">
    <citation type="journal article" date="2023" name="Science">
        <title>Genome structures resolve the early diversification of teleost fishes.</title>
        <authorList>
            <person name="Parey E."/>
            <person name="Louis A."/>
            <person name="Montfort J."/>
            <person name="Bouchez O."/>
            <person name="Roques C."/>
            <person name="Iampietro C."/>
            <person name="Lluch J."/>
            <person name="Castinel A."/>
            <person name="Donnadieu C."/>
            <person name="Desvignes T."/>
            <person name="Floi Bucao C."/>
            <person name="Jouanno E."/>
            <person name="Wen M."/>
            <person name="Mejri S."/>
            <person name="Dirks R."/>
            <person name="Jansen H."/>
            <person name="Henkel C."/>
            <person name="Chen W.J."/>
            <person name="Zahm M."/>
            <person name="Cabau C."/>
            <person name="Klopp C."/>
            <person name="Thompson A.W."/>
            <person name="Robinson-Rechavi M."/>
            <person name="Braasch I."/>
            <person name="Lecointre G."/>
            <person name="Bobe J."/>
            <person name="Postlethwait J.H."/>
            <person name="Berthelot C."/>
            <person name="Roest Crollius H."/>
            <person name="Guiguen Y."/>
        </authorList>
    </citation>
    <scope>NUCLEOTIDE SEQUENCE</scope>
    <source>
        <strain evidence="38">NC1722</strain>
    </source>
</reference>
<keyword evidence="11" id="KW-0963">Cytoplasm</keyword>
<comment type="pathway">
    <text evidence="29">Protein degradation; proteasomal ubiquitin-dependent pathway.</text>
</comment>
<dbReference type="FunFam" id="2.60.210.10:FF:000007">
    <property type="entry name" value="TNF receptor-associated factor"/>
    <property type="match status" value="1"/>
</dbReference>
<dbReference type="Proteomes" id="UP001221898">
    <property type="component" value="Unassembled WGS sequence"/>
</dbReference>
<gene>
    <name evidence="38" type="ORF">AAFF_G00175780</name>
</gene>
<dbReference type="PANTHER" id="PTHR10131:SF94">
    <property type="entry name" value="TNF RECEPTOR-ASSOCIATED FACTOR 4"/>
    <property type="match status" value="1"/>
</dbReference>
<evidence type="ECO:0000256" key="1">
    <source>
        <dbReference type="ARBA" id="ARBA00000900"/>
    </source>
</evidence>
<keyword evidence="22" id="KW-0832">Ubl conjugation</keyword>
<dbReference type="GO" id="GO:0046330">
    <property type="term" value="P:positive regulation of JNK cascade"/>
    <property type="evidence" value="ECO:0007669"/>
    <property type="project" value="InterPro"/>
</dbReference>
<evidence type="ECO:0000256" key="20">
    <source>
        <dbReference type="ARBA" id="ARBA00022786"/>
    </source>
</evidence>
<dbReference type="PROSITE" id="PS00518">
    <property type="entry name" value="ZF_RING_1"/>
    <property type="match status" value="1"/>
</dbReference>
<evidence type="ECO:0000313" key="38">
    <source>
        <dbReference type="EMBL" id="KAJ8386258.1"/>
    </source>
</evidence>
<dbReference type="GO" id="GO:0048471">
    <property type="term" value="C:perinuclear region of cytoplasm"/>
    <property type="evidence" value="ECO:0007669"/>
    <property type="project" value="UniProtKB-SubCell"/>
</dbReference>
<evidence type="ECO:0000256" key="31">
    <source>
        <dbReference type="ARBA" id="ARBA00062519"/>
    </source>
</evidence>
<evidence type="ECO:0000256" key="8">
    <source>
        <dbReference type="ARBA" id="ARBA00022427"/>
    </source>
</evidence>
<dbReference type="Gene3D" id="2.60.210.10">
    <property type="entry name" value="Apoptosis, Tumor Necrosis Factor Receptor Associated Protein 2, Chain A"/>
    <property type="match status" value="1"/>
</dbReference>
<dbReference type="PROSITE" id="PS50089">
    <property type="entry name" value="ZF_RING_2"/>
    <property type="match status" value="1"/>
</dbReference>
<dbReference type="PROSITE" id="PS50145">
    <property type="entry name" value="ZF_TRAF"/>
    <property type="match status" value="3"/>
</dbReference>
<comment type="subcellular location">
    <subcellularLocation>
        <location evidence="5">Cell junction</location>
        <location evidence="5">Tight junction</location>
    </subcellularLocation>
    <subcellularLocation>
        <location evidence="4">Cell membrane</location>
        <topology evidence="4">Peripheral membrane protein</topology>
        <orientation evidence="4">Cytoplasmic side</orientation>
    </subcellularLocation>
    <subcellularLocation>
        <location evidence="3">Cytoplasm</location>
        <location evidence="3">Cytoskeleton</location>
    </subcellularLocation>
    <subcellularLocation>
        <location evidence="6">Cytoplasm</location>
        <location evidence="6">Perinuclear region</location>
    </subcellularLocation>
    <subcellularLocation>
        <location evidence="2">Nucleus</location>
    </subcellularLocation>
</comment>
<evidence type="ECO:0000256" key="5">
    <source>
        <dbReference type="ARBA" id="ARBA00004435"/>
    </source>
</evidence>
<feature type="region of interest" description="Disordered" evidence="34">
    <location>
        <begin position="779"/>
        <end position="803"/>
    </location>
</feature>
<evidence type="ECO:0000256" key="17">
    <source>
        <dbReference type="ARBA" id="ARBA00022723"/>
    </source>
</evidence>
<keyword evidence="25" id="KW-0175">Coiled coil</keyword>
<comment type="subunit">
    <text evidence="31">Homotrimer. Interacts with LTBR/TNFRSF3, NGFR/TNFRSF16, RPS6KB1 and TGFB1I1. Interacts with SMURF1. Interacts (via TRAF domain) with MAP3K4 (via kinase domain). Interacts with NCF1, TICAM1, IRAK1 and TRAF6, and is probably part of a complex containing TRAF4, NCF1, TICAM1, IRAK1 and TRAF6. Interacts (via MATH domain) with GP6 and GP1BB. Interacts with EGFR (via C-terminal region); this interaction promotes the formation of EGFR asymmetric dimers. Interacts with PKM; this interaction promotes PKM kinase activity.</text>
</comment>
<evidence type="ECO:0000256" key="9">
    <source>
        <dbReference type="ARBA" id="ARBA00022473"/>
    </source>
</evidence>
<dbReference type="GO" id="GO:0005886">
    <property type="term" value="C:plasma membrane"/>
    <property type="evidence" value="ECO:0007669"/>
    <property type="project" value="UniProtKB-SubCell"/>
</dbReference>
<keyword evidence="9" id="KW-0217">Developmental protein</keyword>
<keyword evidence="24" id="KW-0965">Cell junction</keyword>
<organism evidence="38 39">
    <name type="scientific">Aldrovandia affinis</name>
    <dbReference type="NCBI Taxonomy" id="143900"/>
    <lineage>
        <taxon>Eukaryota</taxon>
        <taxon>Metazoa</taxon>
        <taxon>Chordata</taxon>
        <taxon>Craniata</taxon>
        <taxon>Vertebrata</taxon>
        <taxon>Euteleostomi</taxon>
        <taxon>Actinopterygii</taxon>
        <taxon>Neopterygii</taxon>
        <taxon>Teleostei</taxon>
        <taxon>Notacanthiformes</taxon>
        <taxon>Halosauridae</taxon>
        <taxon>Aldrovandia</taxon>
    </lineage>
</organism>
<dbReference type="InterPro" id="IPR001841">
    <property type="entry name" value="Znf_RING"/>
</dbReference>
<evidence type="ECO:0000256" key="24">
    <source>
        <dbReference type="ARBA" id="ARBA00022949"/>
    </source>
</evidence>
<evidence type="ECO:0000256" key="32">
    <source>
        <dbReference type="ARBA" id="ARBA00072831"/>
    </source>
</evidence>
<evidence type="ECO:0000256" key="4">
    <source>
        <dbReference type="ARBA" id="ARBA00004413"/>
    </source>
</evidence>
<dbReference type="InterPro" id="IPR037307">
    <property type="entry name" value="TRAF4_MATH"/>
</dbReference>
<feature type="domain" description="TRAF-type" evidence="37">
    <location>
        <begin position="419"/>
        <end position="471"/>
    </location>
</feature>
<keyword evidence="16" id="KW-0053">Apoptosis</keyword>
<dbReference type="InterPro" id="IPR018957">
    <property type="entry name" value="Znf_C3HC4_RING-type"/>
</dbReference>
<feature type="zinc finger region" description="TRAF-type" evidence="33">
    <location>
        <begin position="419"/>
        <end position="471"/>
    </location>
</feature>
<evidence type="ECO:0000256" key="11">
    <source>
        <dbReference type="ARBA" id="ARBA00022490"/>
    </source>
</evidence>
<dbReference type="InterPro" id="IPR001293">
    <property type="entry name" value="Znf_TRAF"/>
</dbReference>
<evidence type="ECO:0000256" key="28">
    <source>
        <dbReference type="ARBA" id="ARBA00023242"/>
    </source>
</evidence>
<keyword evidence="23" id="KW-0391">Immunity</keyword>
<feature type="domain" description="RING-type" evidence="35">
    <location>
        <begin position="335"/>
        <end position="375"/>
    </location>
</feature>
<comment type="similarity">
    <text evidence="30">Belongs to the TNF receptor-associated factor family. B subfamily.</text>
</comment>
<dbReference type="Pfam" id="PF00097">
    <property type="entry name" value="zf-C3HC4"/>
    <property type="match status" value="1"/>
</dbReference>
<evidence type="ECO:0000256" key="2">
    <source>
        <dbReference type="ARBA" id="ARBA00004123"/>
    </source>
</evidence>
<evidence type="ECO:0000259" key="35">
    <source>
        <dbReference type="PROSITE" id="PS50089"/>
    </source>
</evidence>
<dbReference type="GO" id="GO:0005634">
    <property type="term" value="C:nucleus"/>
    <property type="evidence" value="ECO:0007669"/>
    <property type="project" value="UniProtKB-SubCell"/>
</dbReference>
<keyword evidence="13" id="KW-0597">Phosphoprotein</keyword>
<evidence type="ECO:0000256" key="15">
    <source>
        <dbReference type="ARBA" id="ARBA00022679"/>
    </source>
</evidence>
<dbReference type="Pfam" id="PF21355">
    <property type="entry name" value="TRAF-mep_MATH"/>
    <property type="match status" value="1"/>
</dbReference>
<keyword evidence="8" id="KW-0796">Tight junction</keyword>
<evidence type="ECO:0000256" key="30">
    <source>
        <dbReference type="ARBA" id="ARBA00061230"/>
    </source>
</evidence>
<evidence type="ECO:0000256" key="10">
    <source>
        <dbReference type="ARBA" id="ARBA00022475"/>
    </source>
</evidence>
<evidence type="ECO:0000259" key="37">
    <source>
        <dbReference type="PROSITE" id="PS50145"/>
    </source>
</evidence>
<keyword evidence="26" id="KW-0472">Membrane</keyword>
<dbReference type="InterPro" id="IPR008974">
    <property type="entry name" value="TRAF-like"/>
</dbReference>
<dbReference type="AlphaFoldDB" id="A0AAD7RL19"/>
<dbReference type="GO" id="GO:0045087">
    <property type="term" value="P:innate immune response"/>
    <property type="evidence" value="ECO:0007669"/>
    <property type="project" value="UniProtKB-KW"/>
</dbReference>
<comment type="catalytic activity">
    <reaction evidence="1">
        <text>S-ubiquitinyl-[E2 ubiquitin-conjugating enzyme]-L-cysteine + [acceptor protein]-L-lysine = [E2 ubiquitin-conjugating enzyme]-L-cysteine + N(6)-ubiquitinyl-[acceptor protein]-L-lysine.</text>
        <dbReference type="EC" id="2.3.2.27"/>
    </reaction>
</comment>
<dbReference type="CDD" id="cd16641">
    <property type="entry name" value="mRING-HC-C3HC3D_TRAF4"/>
    <property type="match status" value="1"/>
</dbReference>
<keyword evidence="15" id="KW-0808">Transferase</keyword>
<dbReference type="FunFam" id="3.30.40.10:FF:000381">
    <property type="entry name" value="TNF receptor-associated factor"/>
    <property type="match status" value="1"/>
</dbReference>
<dbReference type="GO" id="GO:0005164">
    <property type="term" value="F:tumor necrosis factor receptor binding"/>
    <property type="evidence" value="ECO:0007669"/>
    <property type="project" value="TreeGrafter"/>
</dbReference>
<evidence type="ECO:0000256" key="16">
    <source>
        <dbReference type="ARBA" id="ARBA00022703"/>
    </source>
</evidence>
<sequence>MSLDCGRKPEYPEETHADRGRTCKLHTERPRPGFEPGTFLLCDGSAIHYTTRPALVISPIGGGVWLSTSGGEGRVSRHEFVEEQSVDGSRPTGMLGEFICGRSSSDVDDPSRPSQHGMLHWALHDGGMTFLWKSEQLRPWPPSAATEDSPLQGAPLPVVRLDVRKAASSLTRNVRRRGRLRTDTGAIQKTRPKEMFTRNRLHIRKPHKAQDLAISCQIPDATFSETLSDSGDCPYRLGNMSACREGGHSVCADLTALIGPQASSLAAAEHNARPLVDCPMIIKTASAPWPQQERSRLLLRLFSVSNHFSVIGSGYTGMPGFDYKFLEKPKRRFQCPLCSKTMREPVQVSTCGHRFCDTCLQEFLSEGVFKCPEDQLPLDYAKIYPDPELEQQILALSIRCIHSEEGCRWTGQMKQLQGHFSTCAFNVIPCPNRCSAKLTRRDLPDHLQYDCVKRKVKCEFCGNEFTGEAYENHQGICPQESVYCENKCGARMMRRLLSQHSLTECPKRTQPCKYCGKEFVYDTIQNHQYHCPRFPVQCPNQCGTPNIAREDLASHVKESCCSALVLCPFKDAGCKHRCPKLAIGRHLDDSTKAHLTMMCGLVTRQRQEMVELRRELEELSVGHDGVLIWKLADYSRRLQESKLRSNHEFFSPPFYSHRYGYKLQVSAFLNGNGSGEGSHLSIYIRVLPGEYDSLLEWPFAYKVTFSILDQSDPSLSKPQHITETFNPDPNWKNFQKPSVGARNSLDESTLGFGYPKFISHDEIKKRNYHVTVTSHRPRVPTGVKDGVITRSGPQRSAEKGANGLGLAAETRRLFDARSWLSTGSLTEFRYGFVVRAGWRCTGYKCRSSRETIAGAREALAPSRRDHFLGGFERLREPIRTPAPRGHPGGLYSRGVLSRGPPQPRCGPSAVLGKGLWSAGGFAPCLRVHQGALHQRPACSACRAAGLCGVRGLSPQSTPVEGNKAIRGPGWGSPDAEAGFRLCRQSSRARGGGLRQAYLGAKAARDIARSSRREIGPAEARHLPLGSIPRAAHPLLVSRGYEASGTSSGAWKEEEGGGARSWIAGLKGPLSSVRSVMWERREEWARDVVTLLAPGESVFDEAPERGAVKEGGHISVVKLLSVVCALSWLLVNNFTPGGEKYCSTGA</sequence>
<feature type="domain" description="TRAF-type" evidence="37">
    <location>
        <begin position="473"/>
        <end position="525"/>
    </location>
</feature>
<keyword evidence="10" id="KW-1003">Cell membrane</keyword>
<comment type="caution">
    <text evidence="38">The sequence shown here is derived from an EMBL/GenBank/DDBJ whole genome shotgun (WGS) entry which is preliminary data.</text>
</comment>
<name>A0AAD7RL19_9TELE</name>
<dbReference type="SMART" id="SM00061">
    <property type="entry name" value="MATH"/>
    <property type="match status" value="1"/>
</dbReference>
<keyword evidence="39" id="KW-1185">Reference proteome</keyword>
<evidence type="ECO:0000256" key="6">
    <source>
        <dbReference type="ARBA" id="ARBA00004556"/>
    </source>
</evidence>
<keyword evidence="27" id="KW-0206">Cytoskeleton</keyword>
<dbReference type="EC" id="2.3.2.27" evidence="7"/>
<keyword evidence="21 33" id="KW-0862">Zinc</keyword>
<evidence type="ECO:0000256" key="25">
    <source>
        <dbReference type="ARBA" id="ARBA00023054"/>
    </source>
</evidence>
<evidence type="ECO:0000259" key="36">
    <source>
        <dbReference type="PROSITE" id="PS50144"/>
    </source>
</evidence>
<keyword evidence="18" id="KW-0677">Repeat</keyword>
<accession>A0AAD7RL19</accession>
<evidence type="ECO:0000256" key="12">
    <source>
        <dbReference type="ARBA" id="ARBA00022499"/>
    </source>
</evidence>
<dbReference type="GO" id="GO:0005923">
    <property type="term" value="C:bicellular tight junction"/>
    <property type="evidence" value="ECO:0007669"/>
    <property type="project" value="UniProtKB-SubCell"/>
</dbReference>
<evidence type="ECO:0000256" key="21">
    <source>
        <dbReference type="ARBA" id="ARBA00022833"/>
    </source>
</evidence>
<evidence type="ECO:0000256" key="33">
    <source>
        <dbReference type="PROSITE-ProRule" id="PRU00207"/>
    </source>
</evidence>
<evidence type="ECO:0000256" key="27">
    <source>
        <dbReference type="ARBA" id="ARBA00023212"/>
    </source>
</evidence>
<dbReference type="CDD" id="cd03781">
    <property type="entry name" value="MATH_TRAF4"/>
    <property type="match status" value="1"/>
</dbReference>
<evidence type="ECO:0000256" key="19">
    <source>
        <dbReference type="ARBA" id="ARBA00022771"/>
    </source>
</evidence>
<dbReference type="GO" id="GO:0005856">
    <property type="term" value="C:cytoskeleton"/>
    <property type="evidence" value="ECO:0007669"/>
    <property type="project" value="UniProtKB-SubCell"/>
</dbReference>
<dbReference type="GO" id="GO:0043122">
    <property type="term" value="P:regulation of canonical NF-kappaB signal transduction"/>
    <property type="evidence" value="ECO:0007669"/>
    <property type="project" value="TreeGrafter"/>
</dbReference>
<evidence type="ECO:0000256" key="18">
    <source>
        <dbReference type="ARBA" id="ARBA00022737"/>
    </source>
</evidence>
<dbReference type="PANTHER" id="PTHR10131">
    <property type="entry name" value="TNF RECEPTOR ASSOCIATED FACTOR"/>
    <property type="match status" value="1"/>
</dbReference>
<keyword evidence="28" id="KW-0539">Nucleus</keyword>
<dbReference type="GO" id="GO:0008270">
    <property type="term" value="F:zinc ion binding"/>
    <property type="evidence" value="ECO:0007669"/>
    <property type="project" value="UniProtKB-KW"/>
</dbReference>
<dbReference type="SMART" id="SM00184">
    <property type="entry name" value="RING"/>
    <property type="match status" value="1"/>
</dbReference>
<evidence type="ECO:0000256" key="34">
    <source>
        <dbReference type="SAM" id="MobiDB-lite"/>
    </source>
</evidence>
<dbReference type="SUPFAM" id="SSF57850">
    <property type="entry name" value="RING/U-box"/>
    <property type="match status" value="1"/>
</dbReference>
<evidence type="ECO:0000256" key="7">
    <source>
        <dbReference type="ARBA" id="ARBA00012483"/>
    </source>
</evidence>
<feature type="zinc finger region" description="TRAF-type" evidence="33">
    <location>
        <begin position="527"/>
        <end position="583"/>
    </location>
</feature>
<dbReference type="InterPro" id="IPR013083">
    <property type="entry name" value="Znf_RING/FYVE/PHD"/>
</dbReference>
<evidence type="ECO:0000256" key="22">
    <source>
        <dbReference type="ARBA" id="ARBA00022843"/>
    </source>
</evidence>
<evidence type="ECO:0000256" key="29">
    <source>
        <dbReference type="ARBA" id="ARBA00060618"/>
    </source>
</evidence>
<feature type="zinc finger region" description="TRAF-type" evidence="33">
    <location>
        <begin position="473"/>
        <end position="525"/>
    </location>
</feature>
<dbReference type="InterPro" id="IPR017907">
    <property type="entry name" value="Znf_RING_CS"/>
</dbReference>
<proteinExistence type="inferred from homology"/>
<dbReference type="GO" id="GO:0061630">
    <property type="term" value="F:ubiquitin protein ligase activity"/>
    <property type="evidence" value="ECO:0007669"/>
    <property type="project" value="UniProtKB-EC"/>
</dbReference>
<protein>
    <recommendedName>
        <fullName evidence="32">TNF receptor-associated factor 4</fullName>
        <ecNumber evidence="7">2.3.2.27</ecNumber>
    </recommendedName>
</protein>
<evidence type="ECO:0000313" key="39">
    <source>
        <dbReference type="Proteomes" id="UP001221898"/>
    </source>
</evidence>
<keyword evidence="14" id="KW-0399">Innate immunity</keyword>
<keyword evidence="20" id="KW-0833">Ubl conjugation pathway</keyword>
<dbReference type="GO" id="GO:0031625">
    <property type="term" value="F:ubiquitin protein ligase binding"/>
    <property type="evidence" value="ECO:0007669"/>
    <property type="project" value="TreeGrafter"/>
</dbReference>
<feature type="domain" description="MATH" evidence="36">
    <location>
        <begin position="624"/>
        <end position="783"/>
    </location>
</feature>
<dbReference type="Pfam" id="PF02176">
    <property type="entry name" value="zf-TRAF"/>
    <property type="match status" value="2"/>
</dbReference>
<dbReference type="EMBL" id="JAINUG010000232">
    <property type="protein sequence ID" value="KAJ8386258.1"/>
    <property type="molecule type" value="Genomic_DNA"/>
</dbReference>
<dbReference type="Gene3D" id="3.30.40.10">
    <property type="entry name" value="Zinc/RING finger domain, C3HC4 (zinc finger)"/>
    <property type="match status" value="4"/>
</dbReference>
<keyword evidence="19 33" id="KW-0863">Zinc-finger</keyword>